<evidence type="ECO:0000256" key="1">
    <source>
        <dbReference type="SAM" id="MobiDB-lite"/>
    </source>
</evidence>
<accession>A0A0S4KJT3</accession>
<evidence type="ECO:0000313" key="3">
    <source>
        <dbReference type="Proteomes" id="UP000051952"/>
    </source>
</evidence>
<feature type="compositionally biased region" description="Polar residues" evidence="1">
    <location>
        <begin position="26"/>
        <end position="40"/>
    </location>
</feature>
<sequence length="247" mass="26734">MTAASSAVATPMKQSRQRGHSPSAHDASSNTLRNEDSTPISHDPRELLKRRKAFAARQQRAKVTSSSQPSPALQIPDTVVWENNIPKGWFYFDSKELHVARRKVETKQIQEAFLKDALFENDIVAVVYSVSHNHHNPLQPASPPHGGSGGGGARGGGSSGPFGAGLPDDGTEALQYRYLTTSRIDEERARASFKSSCTPSIFSTTTASRWCGLLLSRKSTGDRISTTFLTRGSIPMSAVEHSSAART</sequence>
<evidence type="ECO:0000313" key="2">
    <source>
        <dbReference type="EMBL" id="CUI14553.1"/>
    </source>
</evidence>
<feature type="region of interest" description="Disordered" evidence="1">
    <location>
        <begin position="1"/>
        <end position="73"/>
    </location>
</feature>
<feature type="compositionally biased region" description="Polar residues" evidence="1">
    <location>
        <begin position="1"/>
        <end position="14"/>
    </location>
</feature>
<keyword evidence="3" id="KW-1185">Reference proteome</keyword>
<protein>
    <submittedName>
        <fullName evidence="2">Uncharacterized protein</fullName>
    </submittedName>
</protein>
<feature type="compositionally biased region" description="Gly residues" evidence="1">
    <location>
        <begin position="146"/>
        <end position="163"/>
    </location>
</feature>
<dbReference type="VEuPathDB" id="TriTrypDB:BSAL_07510"/>
<proteinExistence type="predicted"/>
<reference evidence="3" key="1">
    <citation type="submission" date="2015-09" db="EMBL/GenBank/DDBJ databases">
        <authorList>
            <consortium name="Pathogen Informatics"/>
        </authorList>
    </citation>
    <scope>NUCLEOTIDE SEQUENCE [LARGE SCALE GENOMIC DNA]</scope>
    <source>
        <strain evidence="3">Lake Konstanz</strain>
    </source>
</reference>
<gene>
    <name evidence="2" type="ORF">BSAL_07510</name>
</gene>
<dbReference type="AlphaFoldDB" id="A0A0S4KJT3"/>
<organism evidence="2 3">
    <name type="scientific">Bodo saltans</name>
    <name type="common">Flagellated protozoan</name>
    <dbReference type="NCBI Taxonomy" id="75058"/>
    <lineage>
        <taxon>Eukaryota</taxon>
        <taxon>Discoba</taxon>
        <taxon>Euglenozoa</taxon>
        <taxon>Kinetoplastea</taxon>
        <taxon>Metakinetoplastina</taxon>
        <taxon>Eubodonida</taxon>
        <taxon>Bodonidae</taxon>
        <taxon>Bodo</taxon>
    </lineage>
</organism>
<dbReference type="EMBL" id="CYKH01001404">
    <property type="protein sequence ID" value="CUI14553.1"/>
    <property type="molecule type" value="Genomic_DNA"/>
</dbReference>
<name>A0A0S4KJT3_BODSA</name>
<dbReference type="Proteomes" id="UP000051952">
    <property type="component" value="Unassembled WGS sequence"/>
</dbReference>
<feature type="region of interest" description="Disordered" evidence="1">
    <location>
        <begin position="135"/>
        <end position="166"/>
    </location>
</feature>